<organism evidence="2 3">
    <name type="scientific">Bdellovibrio svalbardensis</name>
    <dbReference type="NCBI Taxonomy" id="2972972"/>
    <lineage>
        <taxon>Bacteria</taxon>
        <taxon>Pseudomonadati</taxon>
        <taxon>Bdellovibrionota</taxon>
        <taxon>Bdellovibrionia</taxon>
        <taxon>Bdellovibrionales</taxon>
        <taxon>Pseudobdellovibrionaceae</taxon>
        <taxon>Bdellovibrio</taxon>
    </lineage>
</organism>
<comment type="caution">
    <text evidence="2">The sequence shown here is derived from an EMBL/GenBank/DDBJ whole genome shotgun (WGS) entry which is preliminary data.</text>
</comment>
<dbReference type="InterPro" id="IPR052894">
    <property type="entry name" value="AsmA-related"/>
</dbReference>
<evidence type="ECO:0000256" key="1">
    <source>
        <dbReference type="SAM" id="MobiDB-lite"/>
    </source>
</evidence>
<dbReference type="PANTHER" id="PTHR30441:SF8">
    <property type="entry name" value="DUF748 DOMAIN-CONTAINING PROTEIN"/>
    <property type="match status" value="1"/>
</dbReference>
<gene>
    <name evidence="2" type="ORF">NWE73_07935</name>
</gene>
<evidence type="ECO:0000313" key="2">
    <source>
        <dbReference type="EMBL" id="MDG0816290.1"/>
    </source>
</evidence>
<accession>A0ABT6DJ88</accession>
<dbReference type="Proteomes" id="UP001152321">
    <property type="component" value="Unassembled WGS sequence"/>
</dbReference>
<reference evidence="2" key="1">
    <citation type="submission" date="2022-08" db="EMBL/GenBank/DDBJ databases">
        <title>Novel Bdellovibrio Species Isolated from Svalbard: Designation Bdellovibrio svalbardensis.</title>
        <authorList>
            <person name="Mitchell R.J."/>
            <person name="Choi S.Y."/>
        </authorList>
    </citation>
    <scope>NUCLEOTIDE SEQUENCE</scope>
    <source>
        <strain evidence="2">PAP01</strain>
    </source>
</reference>
<name>A0ABT6DJ88_9BACT</name>
<sequence>MQIKEIKFQTVPMSLRVQEVNLLKPRTEIVLRKDGTLNFKDFMRSSRAASGSPPSSGGAPKSEEGASSSFDYLVNKVTISDGLLDYTDQQIRPRFSSHIHGLEGQIGPVSVNLMDKMNVTLAGLVEAYGKFEGKGYFIPGIKTPSLNLDMRFHNIELTTFTPYSGKFAGYEISKGKLFLDINYTLVNNQIKGKNQVLLDQFTLGNKIESENSTHWPVKLALALMKDRNGQIKFKLPVEGDVHSPSFSWGNLIWTAIKNMVINIVAAPFDFIASLVGGGPELQTLLFEPGTSSLQQGETEKFQKIARILEERPGLAMEIKGQYQDLDAEVLQHNNINRNLEPFLKKNKGDRPAALRAMAQSIFKKEDFNNLVTTYQAAHGVDEIGLAQELENKLAATVVVSDDELKALALSRGKVVMAGLSVQKVNLERLYLLAGTRAEKGKPSQVLLNLKER</sequence>
<dbReference type="EMBL" id="JANRMI010000002">
    <property type="protein sequence ID" value="MDG0816290.1"/>
    <property type="molecule type" value="Genomic_DNA"/>
</dbReference>
<dbReference type="Pfam" id="PF05359">
    <property type="entry name" value="DUF748"/>
    <property type="match status" value="1"/>
</dbReference>
<evidence type="ECO:0000313" key="3">
    <source>
        <dbReference type="Proteomes" id="UP001152321"/>
    </source>
</evidence>
<dbReference type="PANTHER" id="PTHR30441">
    <property type="entry name" value="DUF748 DOMAIN-CONTAINING PROTEIN"/>
    <property type="match status" value="1"/>
</dbReference>
<dbReference type="InterPro" id="IPR008023">
    <property type="entry name" value="DUF748"/>
</dbReference>
<keyword evidence="3" id="KW-1185">Reference proteome</keyword>
<proteinExistence type="predicted"/>
<dbReference type="RefSeq" id="WP_277577768.1">
    <property type="nucleotide sequence ID" value="NZ_JANRMI010000002.1"/>
</dbReference>
<feature type="region of interest" description="Disordered" evidence="1">
    <location>
        <begin position="44"/>
        <end position="66"/>
    </location>
</feature>
<feature type="compositionally biased region" description="Low complexity" evidence="1">
    <location>
        <begin position="45"/>
        <end position="66"/>
    </location>
</feature>
<protein>
    <submittedName>
        <fullName evidence="2">DUF748 domain-containing protein</fullName>
    </submittedName>
</protein>